<dbReference type="WBParaSite" id="JU765_v2.g20646.t1">
    <property type="protein sequence ID" value="JU765_v2.g20646.t1"/>
    <property type="gene ID" value="JU765_v2.g20646"/>
</dbReference>
<organism evidence="1 2">
    <name type="scientific">Panagrolaimus sp. JU765</name>
    <dbReference type="NCBI Taxonomy" id="591449"/>
    <lineage>
        <taxon>Eukaryota</taxon>
        <taxon>Metazoa</taxon>
        <taxon>Ecdysozoa</taxon>
        <taxon>Nematoda</taxon>
        <taxon>Chromadorea</taxon>
        <taxon>Rhabditida</taxon>
        <taxon>Tylenchina</taxon>
        <taxon>Panagrolaimomorpha</taxon>
        <taxon>Panagrolaimoidea</taxon>
        <taxon>Panagrolaimidae</taxon>
        <taxon>Panagrolaimus</taxon>
    </lineage>
</organism>
<accession>A0AC34QZE4</accession>
<protein>
    <submittedName>
        <fullName evidence="2">Uncharacterized protein</fullName>
    </submittedName>
</protein>
<evidence type="ECO:0000313" key="1">
    <source>
        <dbReference type="Proteomes" id="UP000887576"/>
    </source>
</evidence>
<sequence length="382" mass="43782">MGKPKQPKTPEEKKKINDKRRKTIEDKKNRTFKRIQKLRETKRKLTRFRQLQMIPDIAEVGTQTDDLSQVNNSRVHGTSNSNEDVQIVGMARNRTRIVVANRNNNSAIRETSNTNDSDVQILDKEAPVTFGAQNRVNGLVVQTATNVARVQPMAITADQPLTYIAIPVSDYTAHQSSNSEIFNLQYELRSLKNKLRDETEKKQQLCRELRNLKRKKTGIKIKHHLKSYFELSREAKIDVMNDLKQVVQERFKNFPEDEVSQVLSDAYPHLRGIKTYSARETFEYQNALHMSWNSMDKARQMHSALGHNPFAPKNQVLAYRRELEAKKSGLQQPEQSVGTCPVQNPPSSNSEVQVLTSSSDVIEENLSSSQVQNPPVLYEIEE</sequence>
<evidence type="ECO:0000313" key="2">
    <source>
        <dbReference type="WBParaSite" id="JU765_v2.g20646.t1"/>
    </source>
</evidence>
<proteinExistence type="predicted"/>
<name>A0AC34QZE4_9BILA</name>
<reference evidence="2" key="1">
    <citation type="submission" date="2022-11" db="UniProtKB">
        <authorList>
            <consortium name="WormBaseParasite"/>
        </authorList>
    </citation>
    <scope>IDENTIFICATION</scope>
</reference>
<dbReference type="Proteomes" id="UP000887576">
    <property type="component" value="Unplaced"/>
</dbReference>